<dbReference type="Proteomes" id="UP001273505">
    <property type="component" value="Unassembled WGS sequence"/>
</dbReference>
<keyword evidence="2" id="KW-1185">Reference proteome</keyword>
<proteinExistence type="predicted"/>
<evidence type="ECO:0000313" key="2">
    <source>
        <dbReference type="Proteomes" id="UP001273505"/>
    </source>
</evidence>
<sequence length="405" mass="45719">MYNSGWCWFQDPRAIIHNGKLLIGGVAGNGRGDAAVGVYDLKADALLGRTTVHDQFDHDDHNSPVFYARPDGSVLTVYARHSTENIHYYRISEKSDYLNWGEEQTVEYSDAVTYMNLYHLSADDKLYNFYRGIDWNPTMVVSTDHGATWGKEQHFIQNEVEGRHRPYTRYTSNGKDTIGISFTDAHPRDYGTSIYYAEFRNGNFYLADGTFIKNLNEDGPLKPSEAEKIFAGGGGGFRGHKLSAEKSAWTSSVAIDSMGHPHIAYSLYLSNTDQRYRIASWDGSQWIDREVAFAGTRLYEREASYTGLITLDPTDPSNVVISTDVDPNSGEPLGGKHQIFKARIADTDTTNNVDWQRISFDDKRHNIRPMVVSEGDTKLILWSRGQFNTYTNYYLDTVGVDVSAQ</sequence>
<organism evidence="1 2">
    <name type="scientific">Gilvimarinus gilvus</name>
    <dbReference type="NCBI Taxonomy" id="3058038"/>
    <lineage>
        <taxon>Bacteria</taxon>
        <taxon>Pseudomonadati</taxon>
        <taxon>Pseudomonadota</taxon>
        <taxon>Gammaproteobacteria</taxon>
        <taxon>Cellvibrionales</taxon>
        <taxon>Cellvibrionaceae</taxon>
        <taxon>Gilvimarinus</taxon>
    </lineage>
</organism>
<gene>
    <name evidence="1" type="ORF">SCD92_11305</name>
</gene>
<dbReference type="InterPro" id="IPR036278">
    <property type="entry name" value="Sialidase_sf"/>
</dbReference>
<name>A0ABU4S269_9GAMM</name>
<comment type="caution">
    <text evidence="1">The sequence shown here is derived from an EMBL/GenBank/DDBJ whole genome shotgun (WGS) entry which is preliminary data.</text>
</comment>
<evidence type="ECO:0000313" key="1">
    <source>
        <dbReference type="EMBL" id="MDX6849948.1"/>
    </source>
</evidence>
<reference evidence="1 2" key="1">
    <citation type="submission" date="2023-11" db="EMBL/GenBank/DDBJ databases">
        <title>Gilvimarinus fulvus sp. nov., isolated from the surface of Kelp.</title>
        <authorList>
            <person name="Sun Y.Y."/>
            <person name="Gong Y."/>
            <person name="Du Z.J."/>
        </authorList>
    </citation>
    <scope>NUCLEOTIDE SEQUENCE [LARGE SCALE GENOMIC DNA]</scope>
    <source>
        <strain evidence="1 2">SDUM040013</strain>
    </source>
</reference>
<dbReference type="Pfam" id="PF15892">
    <property type="entry name" value="BNR_4"/>
    <property type="match status" value="1"/>
</dbReference>
<dbReference type="EMBL" id="JAXAFO010000017">
    <property type="protein sequence ID" value="MDX6849948.1"/>
    <property type="molecule type" value="Genomic_DNA"/>
</dbReference>
<dbReference type="SUPFAM" id="SSF50939">
    <property type="entry name" value="Sialidases"/>
    <property type="match status" value="1"/>
</dbReference>
<dbReference type="RefSeq" id="WP_302721838.1">
    <property type="nucleotide sequence ID" value="NZ_JAULRU010000418.1"/>
</dbReference>
<accession>A0ABU4S269</accession>
<protein>
    <submittedName>
        <fullName evidence="1">BNR-4 repeat-containing protein</fullName>
    </submittedName>
</protein>